<dbReference type="Pfam" id="PF25200">
    <property type="entry name" value="DUF7833"/>
    <property type="match status" value="1"/>
</dbReference>
<reference evidence="3" key="2">
    <citation type="submission" date="2023-10" db="EMBL/GenBank/DDBJ databases">
        <title>Genome of Potential pathogenic bacteria in Crohn's disease.</title>
        <authorList>
            <person name="Rodriguez-Palacios A."/>
        </authorList>
    </citation>
    <scope>NUCLEOTIDE SEQUENCE</scope>
    <source>
        <strain evidence="3">CavFT-hAR11</strain>
    </source>
</reference>
<dbReference type="Proteomes" id="UP001199363">
    <property type="component" value="Unassembled WGS sequence"/>
</dbReference>
<evidence type="ECO:0000313" key="3">
    <source>
        <dbReference type="EMBL" id="MDU0242106.1"/>
    </source>
</evidence>
<dbReference type="AlphaFoldDB" id="A0A413M6N4"/>
<evidence type="ECO:0000313" key="4">
    <source>
        <dbReference type="Proteomes" id="UP001199363"/>
    </source>
</evidence>
<evidence type="ECO:0000313" key="2">
    <source>
        <dbReference type="EMBL" id="MCB7283268.1"/>
    </source>
</evidence>
<protein>
    <recommendedName>
        <fullName evidence="1">DUF7833 domain-containing protein</fullName>
    </recommendedName>
</protein>
<dbReference type="Proteomes" id="UP001181239">
    <property type="component" value="Unassembled WGS sequence"/>
</dbReference>
<proteinExistence type="predicted"/>
<sequence length="235" mass="27498">MTYIDYMNQFWRLAAYESFAASEVALYAFLVNECNKFHWKMPFSCPTFHVCNRLRMSKQTLVTARERLAKRKLISFTNGTTRFQPSKYLLLELTEDLSVHLTEDLTLNNKEVDIDKEVISQRTHEEHSMLSIEELEEVLSLDMEWKGKVKEYLSGKNMVASSTDMATLLAQFFRYLHASGVNRKTEEDTKRHFVNWVCKQGNCKPSMSLRKNTSQQGLILADDSLDKYKPIEQWQ</sequence>
<dbReference type="RefSeq" id="WP_032953495.1">
    <property type="nucleotide sequence ID" value="NZ_CAXSOO010000004.1"/>
</dbReference>
<comment type="caution">
    <text evidence="2">The sequence shown here is derived from an EMBL/GenBank/DDBJ whole genome shotgun (WGS) entry which is preliminary data.</text>
</comment>
<name>A0A413M6N4_PHOVU</name>
<reference evidence="2" key="1">
    <citation type="submission" date="2021-10" db="EMBL/GenBank/DDBJ databases">
        <title>Collection of gut derived symbiotic bacterial strains cultured from healthy donors.</title>
        <authorList>
            <person name="Lin H."/>
            <person name="Littmann E."/>
            <person name="Kohout C."/>
            <person name="Pamer E.G."/>
        </authorList>
    </citation>
    <scope>NUCLEOTIDE SEQUENCE</scope>
    <source>
        <strain evidence="2">DFI.1.167</strain>
    </source>
</reference>
<accession>A0A413M6N4</accession>
<dbReference type="InterPro" id="IPR057155">
    <property type="entry name" value="DUF7833"/>
</dbReference>
<organism evidence="2 4">
    <name type="scientific">Phocaeicola vulgatus</name>
    <name type="common">Bacteroides vulgatus</name>
    <dbReference type="NCBI Taxonomy" id="821"/>
    <lineage>
        <taxon>Bacteria</taxon>
        <taxon>Pseudomonadati</taxon>
        <taxon>Bacteroidota</taxon>
        <taxon>Bacteroidia</taxon>
        <taxon>Bacteroidales</taxon>
        <taxon>Bacteroidaceae</taxon>
        <taxon>Phocaeicola</taxon>
    </lineage>
</organism>
<evidence type="ECO:0000259" key="1">
    <source>
        <dbReference type="Pfam" id="PF25200"/>
    </source>
</evidence>
<feature type="domain" description="DUF7833" evidence="1">
    <location>
        <begin position="140"/>
        <end position="197"/>
    </location>
</feature>
<gene>
    <name evidence="2" type="ORF">LI282_19825</name>
    <name evidence="3" type="ORF">RVH43_16120</name>
</gene>
<dbReference type="EMBL" id="JAJCQG010000095">
    <property type="protein sequence ID" value="MCB7283268.1"/>
    <property type="molecule type" value="Genomic_DNA"/>
</dbReference>
<dbReference type="EMBL" id="JAWDET010000006">
    <property type="protein sequence ID" value="MDU0242106.1"/>
    <property type="molecule type" value="Genomic_DNA"/>
</dbReference>